<evidence type="ECO:0000313" key="3">
    <source>
        <dbReference type="EMBL" id="GAA3551968.1"/>
    </source>
</evidence>
<feature type="signal peptide" evidence="2">
    <location>
        <begin position="1"/>
        <end position="19"/>
    </location>
</feature>
<evidence type="ECO:0008006" key="5">
    <source>
        <dbReference type="Google" id="ProtNLM"/>
    </source>
</evidence>
<feature type="region of interest" description="Disordered" evidence="1">
    <location>
        <begin position="36"/>
        <end position="58"/>
    </location>
</feature>
<evidence type="ECO:0000313" key="4">
    <source>
        <dbReference type="Proteomes" id="UP001500795"/>
    </source>
</evidence>
<dbReference type="EMBL" id="BAABCX010000009">
    <property type="protein sequence ID" value="GAA3551968.1"/>
    <property type="molecule type" value="Genomic_DNA"/>
</dbReference>
<gene>
    <name evidence="3" type="ORF">GCM10022394_35300</name>
</gene>
<evidence type="ECO:0000256" key="2">
    <source>
        <dbReference type="SAM" id="SignalP"/>
    </source>
</evidence>
<feature type="chain" id="PRO_5047124987" description="Outer membrane protein OmpW" evidence="2">
    <location>
        <begin position="20"/>
        <end position="58"/>
    </location>
</feature>
<protein>
    <recommendedName>
        <fullName evidence="5">Outer membrane protein OmpW</fullName>
    </recommendedName>
</protein>
<evidence type="ECO:0000256" key="1">
    <source>
        <dbReference type="SAM" id="MobiDB-lite"/>
    </source>
</evidence>
<proteinExistence type="predicted"/>
<reference evidence="4" key="1">
    <citation type="journal article" date="2019" name="Int. J. Syst. Evol. Microbiol.">
        <title>The Global Catalogue of Microorganisms (GCM) 10K type strain sequencing project: providing services to taxonomists for standard genome sequencing and annotation.</title>
        <authorList>
            <consortium name="The Broad Institute Genomics Platform"/>
            <consortium name="The Broad Institute Genome Sequencing Center for Infectious Disease"/>
            <person name="Wu L."/>
            <person name="Ma J."/>
        </authorList>
    </citation>
    <scope>NUCLEOTIDE SEQUENCE [LARGE SCALE GENOMIC DNA]</scope>
    <source>
        <strain evidence="4">JCM 17110</strain>
    </source>
</reference>
<organism evidence="3 4">
    <name type="scientific">Zobellella aerophila</name>
    <dbReference type="NCBI Taxonomy" id="870480"/>
    <lineage>
        <taxon>Bacteria</taxon>
        <taxon>Pseudomonadati</taxon>
        <taxon>Pseudomonadota</taxon>
        <taxon>Gammaproteobacteria</taxon>
        <taxon>Aeromonadales</taxon>
        <taxon>Aeromonadaceae</taxon>
        <taxon>Zobellella</taxon>
    </lineage>
</organism>
<accession>A0ABP6WJ56</accession>
<keyword evidence="4" id="KW-1185">Reference proteome</keyword>
<keyword evidence="2" id="KW-0732">Signal</keyword>
<comment type="caution">
    <text evidence="3">The sequence shown here is derived from an EMBL/GenBank/DDBJ whole genome shotgun (WGS) entry which is preliminary data.</text>
</comment>
<dbReference type="Proteomes" id="UP001500795">
    <property type="component" value="Unassembled WGS sequence"/>
</dbReference>
<name>A0ABP6WJ56_9GAMM</name>
<sequence length="58" mass="5781">MKKFSLLVAAALLSPVAQAHQAGDILVRAGSATLTPDTSSASVLGSGKLEADTNTQLG</sequence>